<dbReference type="Proteomes" id="UP000809273">
    <property type="component" value="Unassembled WGS sequence"/>
</dbReference>
<dbReference type="PROSITE" id="PS51197">
    <property type="entry name" value="HTH_RRF2_2"/>
    <property type="match status" value="1"/>
</dbReference>
<organism evidence="2 3">
    <name type="scientific">Candidatus Zymogenus saltonus</name>
    <dbReference type="NCBI Taxonomy" id="2844893"/>
    <lineage>
        <taxon>Bacteria</taxon>
        <taxon>Deltaproteobacteria</taxon>
        <taxon>Candidatus Zymogenia</taxon>
        <taxon>Candidatus Zymogeniales</taxon>
        <taxon>Candidatus Zymogenaceae</taxon>
        <taxon>Candidatus Zymogenus</taxon>
    </lineage>
</organism>
<dbReference type="PANTHER" id="PTHR33221">
    <property type="entry name" value="WINGED HELIX-TURN-HELIX TRANSCRIPTIONAL REGULATOR, RRF2 FAMILY"/>
    <property type="match status" value="1"/>
</dbReference>
<dbReference type="SUPFAM" id="SSF46785">
    <property type="entry name" value="Winged helix' DNA-binding domain"/>
    <property type="match status" value="1"/>
</dbReference>
<gene>
    <name evidence="2" type="ORF">JW984_04755</name>
</gene>
<comment type="caution">
    <text evidence="2">The sequence shown here is derived from an EMBL/GenBank/DDBJ whole genome shotgun (WGS) entry which is preliminary data.</text>
</comment>
<dbReference type="InterPro" id="IPR036390">
    <property type="entry name" value="WH_DNA-bd_sf"/>
</dbReference>
<evidence type="ECO:0000256" key="1">
    <source>
        <dbReference type="ARBA" id="ARBA00023125"/>
    </source>
</evidence>
<dbReference type="InterPro" id="IPR030489">
    <property type="entry name" value="TR_Rrf2-type_CS"/>
</dbReference>
<name>A0A9D8KE00_9DELT</name>
<dbReference type="Gene3D" id="1.10.10.10">
    <property type="entry name" value="Winged helix-like DNA-binding domain superfamily/Winged helix DNA-binding domain"/>
    <property type="match status" value="1"/>
</dbReference>
<dbReference type="Pfam" id="PF02082">
    <property type="entry name" value="Rrf2"/>
    <property type="match status" value="1"/>
</dbReference>
<evidence type="ECO:0000313" key="2">
    <source>
        <dbReference type="EMBL" id="MBN1572490.1"/>
    </source>
</evidence>
<dbReference type="GO" id="GO:0003677">
    <property type="term" value="F:DNA binding"/>
    <property type="evidence" value="ECO:0007669"/>
    <property type="project" value="UniProtKB-KW"/>
</dbReference>
<reference evidence="2" key="2">
    <citation type="submission" date="2021-01" db="EMBL/GenBank/DDBJ databases">
        <authorList>
            <person name="Hahn C.R."/>
            <person name="Youssef N.H."/>
            <person name="Elshahed M."/>
        </authorList>
    </citation>
    <scope>NUCLEOTIDE SEQUENCE</scope>
    <source>
        <strain evidence="2">Zod_Metabat.24</strain>
    </source>
</reference>
<dbReference type="InterPro" id="IPR036388">
    <property type="entry name" value="WH-like_DNA-bd_sf"/>
</dbReference>
<proteinExistence type="predicted"/>
<evidence type="ECO:0000313" key="3">
    <source>
        <dbReference type="Proteomes" id="UP000809273"/>
    </source>
</evidence>
<dbReference type="InterPro" id="IPR000944">
    <property type="entry name" value="Tscrpt_reg_Rrf2"/>
</dbReference>
<dbReference type="EMBL" id="JAFGIX010000023">
    <property type="protein sequence ID" value="MBN1572490.1"/>
    <property type="molecule type" value="Genomic_DNA"/>
</dbReference>
<protein>
    <submittedName>
        <fullName evidence="2">RrF2 family transcriptional regulator</fullName>
    </submittedName>
</protein>
<dbReference type="PANTHER" id="PTHR33221:SF5">
    <property type="entry name" value="HTH-TYPE TRANSCRIPTIONAL REGULATOR ISCR"/>
    <property type="match status" value="1"/>
</dbReference>
<dbReference type="GO" id="GO:0005829">
    <property type="term" value="C:cytosol"/>
    <property type="evidence" value="ECO:0007669"/>
    <property type="project" value="TreeGrafter"/>
</dbReference>
<dbReference type="NCBIfam" id="TIGR00738">
    <property type="entry name" value="rrf2_super"/>
    <property type="match status" value="1"/>
</dbReference>
<dbReference type="GO" id="GO:0003700">
    <property type="term" value="F:DNA-binding transcription factor activity"/>
    <property type="evidence" value="ECO:0007669"/>
    <property type="project" value="TreeGrafter"/>
</dbReference>
<dbReference type="PROSITE" id="PS01332">
    <property type="entry name" value="HTH_RRF2_1"/>
    <property type="match status" value="1"/>
</dbReference>
<reference evidence="2" key="1">
    <citation type="journal article" date="2021" name="Environ. Microbiol.">
        <title>Genomic characterization of three novel Desulfobacterota classes expand the metabolic and phylogenetic diversity of the phylum.</title>
        <authorList>
            <person name="Murphy C.L."/>
            <person name="Biggerstaff J."/>
            <person name="Eichhorn A."/>
            <person name="Ewing E."/>
            <person name="Shahan R."/>
            <person name="Soriano D."/>
            <person name="Stewart S."/>
            <person name="VanMol K."/>
            <person name="Walker R."/>
            <person name="Walters P."/>
            <person name="Elshahed M.S."/>
            <person name="Youssef N.H."/>
        </authorList>
    </citation>
    <scope>NUCLEOTIDE SEQUENCE</scope>
    <source>
        <strain evidence="2">Zod_Metabat.24</strain>
    </source>
</reference>
<sequence>MKLTTLSRYGVRSMFDIAYYGAGKPIKASQISLRQKISLNYIGQIFLRLKKSGLLKSHRGRAGGYYLALTPEEITIKMIIDAVEGPVNLVGCKNGNSNCSFMNSCVTFAKWREASEILNDYFSSVTIKDLMDDAEKKGIKKDLH</sequence>
<accession>A0A9D8KE00</accession>
<dbReference type="AlphaFoldDB" id="A0A9D8KE00"/>
<keyword evidence="1" id="KW-0238">DNA-binding</keyword>